<dbReference type="GO" id="GO:0005524">
    <property type="term" value="F:ATP binding"/>
    <property type="evidence" value="ECO:0007669"/>
    <property type="project" value="UniProtKB-KW"/>
</dbReference>
<dbReference type="Proteomes" id="UP000190814">
    <property type="component" value="Unassembled WGS sequence"/>
</dbReference>
<gene>
    <name evidence="12" type="ORF">SAMN02745111_02066</name>
</gene>
<dbReference type="EMBL" id="FUXZ01000014">
    <property type="protein sequence ID" value="SKA70655.1"/>
    <property type="molecule type" value="Genomic_DNA"/>
</dbReference>
<evidence type="ECO:0000256" key="8">
    <source>
        <dbReference type="ARBA" id="ARBA00023136"/>
    </source>
</evidence>
<dbReference type="InterPro" id="IPR011527">
    <property type="entry name" value="ABC1_TM_dom"/>
</dbReference>
<evidence type="ECO:0000259" key="11">
    <source>
        <dbReference type="PROSITE" id="PS50929"/>
    </source>
</evidence>
<evidence type="ECO:0000256" key="1">
    <source>
        <dbReference type="ARBA" id="ARBA00004651"/>
    </source>
</evidence>
<sequence length="576" mass="63965">MFKLLKYLKKYKIETILAPLFKLLEALLELYVPIVIKMMIDNGIDKGDNAYIVKMSVLLLVLAAVGLAFSITAQYFAAKAAIGFATDLRHDLFSHILGFSYKTIDKEGTNTLITRMTSDINQVQSGVNMALRLLLRSPFVVLGAMIMAFTIDVKLALIFAVAIPILLVVVFTIILVSIPLYKKVQGALDKVLVMTRESITGARVVRAFRQEEEEIANFNERTDNLANMQKYVGHISNLLNPVTLIIINIATIVLIQKGAIRVDVGILSQGAVVALYNYMAQILEELVKFANLVINITKSISSGDRIEEVLEIESRCEYDEIIDEDLNGDINIKFDNVSFAYHKGRAEAVKNVSFIANAGETIGIIGGTGSGKTTLINLIPRFYEASEGRISINGIDISEVNEDELRKTIGIVPQKAVLFKGSIRDNLCWRKKDASEEELIEALKLSESYEFVSEKEGKLDYELTAGGKNLSGGQRQRLSIARALVGKPRILILDDSSSALDMITDKRVREGIKSLDYKPITFIVAQRISAVRDADKIILLDEGEVMGIGTHSELVNSNEIYREIYKSQYGSEVDYE</sequence>
<keyword evidence="4 9" id="KW-0812">Transmembrane</keyword>
<dbReference type="SUPFAM" id="SSF90123">
    <property type="entry name" value="ABC transporter transmembrane region"/>
    <property type="match status" value="1"/>
</dbReference>
<name>A0A1T4W0Q0_9FIRM</name>
<feature type="transmembrane region" description="Helical" evidence="9">
    <location>
        <begin position="20"/>
        <end position="40"/>
    </location>
</feature>
<feature type="transmembrane region" description="Helical" evidence="9">
    <location>
        <begin position="238"/>
        <end position="255"/>
    </location>
</feature>
<evidence type="ECO:0000313" key="13">
    <source>
        <dbReference type="Proteomes" id="UP000190814"/>
    </source>
</evidence>
<evidence type="ECO:0000256" key="2">
    <source>
        <dbReference type="ARBA" id="ARBA00022448"/>
    </source>
</evidence>
<dbReference type="RefSeq" id="WP_078766960.1">
    <property type="nucleotide sequence ID" value="NZ_FUXZ01000014.1"/>
</dbReference>
<dbReference type="InterPro" id="IPR036640">
    <property type="entry name" value="ABC1_TM_sf"/>
</dbReference>
<feature type="domain" description="ABC transporter" evidence="10">
    <location>
        <begin position="332"/>
        <end position="567"/>
    </location>
</feature>
<evidence type="ECO:0000259" key="10">
    <source>
        <dbReference type="PROSITE" id="PS50893"/>
    </source>
</evidence>
<dbReference type="GO" id="GO:0005886">
    <property type="term" value="C:plasma membrane"/>
    <property type="evidence" value="ECO:0007669"/>
    <property type="project" value="UniProtKB-SubCell"/>
</dbReference>
<dbReference type="GO" id="GO:0016887">
    <property type="term" value="F:ATP hydrolysis activity"/>
    <property type="evidence" value="ECO:0007669"/>
    <property type="project" value="InterPro"/>
</dbReference>
<dbReference type="SMART" id="SM00382">
    <property type="entry name" value="AAA"/>
    <property type="match status" value="1"/>
</dbReference>
<dbReference type="InterPro" id="IPR003593">
    <property type="entry name" value="AAA+_ATPase"/>
</dbReference>
<feature type="transmembrane region" description="Helical" evidence="9">
    <location>
        <begin position="52"/>
        <end position="71"/>
    </location>
</feature>
<evidence type="ECO:0000256" key="4">
    <source>
        <dbReference type="ARBA" id="ARBA00022692"/>
    </source>
</evidence>
<evidence type="ECO:0000256" key="3">
    <source>
        <dbReference type="ARBA" id="ARBA00022475"/>
    </source>
</evidence>
<dbReference type="GO" id="GO:0015421">
    <property type="term" value="F:ABC-type oligopeptide transporter activity"/>
    <property type="evidence" value="ECO:0007669"/>
    <property type="project" value="TreeGrafter"/>
</dbReference>
<protein>
    <submittedName>
        <fullName evidence="12">ABC-type multidrug transport system, ATPase and permease component</fullName>
    </submittedName>
</protein>
<dbReference type="InterPro" id="IPR027417">
    <property type="entry name" value="P-loop_NTPase"/>
</dbReference>
<dbReference type="PROSITE" id="PS50929">
    <property type="entry name" value="ABC_TM1F"/>
    <property type="match status" value="1"/>
</dbReference>
<dbReference type="SUPFAM" id="SSF52540">
    <property type="entry name" value="P-loop containing nucleoside triphosphate hydrolases"/>
    <property type="match status" value="1"/>
</dbReference>
<dbReference type="FunFam" id="3.40.50.300:FF:000221">
    <property type="entry name" value="Multidrug ABC transporter ATP-binding protein"/>
    <property type="match status" value="1"/>
</dbReference>
<dbReference type="AlphaFoldDB" id="A0A1T4W0Q0"/>
<dbReference type="PANTHER" id="PTHR43394">
    <property type="entry name" value="ATP-DEPENDENT PERMEASE MDL1, MITOCHONDRIAL"/>
    <property type="match status" value="1"/>
</dbReference>
<dbReference type="PROSITE" id="PS50893">
    <property type="entry name" value="ABC_TRANSPORTER_2"/>
    <property type="match status" value="1"/>
</dbReference>
<evidence type="ECO:0000256" key="9">
    <source>
        <dbReference type="SAM" id="Phobius"/>
    </source>
</evidence>
<dbReference type="PROSITE" id="PS00211">
    <property type="entry name" value="ABC_TRANSPORTER_1"/>
    <property type="match status" value="1"/>
</dbReference>
<dbReference type="OrthoDB" id="9762778at2"/>
<dbReference type="InterPro" id="IPR039421">
    <property type="entry name" value="Type_1_exporter"/>
</dbReference>
<comment type="subcellular location">
    <subcellularLocation>
        <location evidence="1">Cell membrane</location>
        <topology evidence="1">Multi-pass membrane protein</topology>
    </subcellularLocation>
</comment>
<accession>A0A1T4W0Q0</accession>
<dbReference type="InterPro" id="IPR003439">
    <property type="entry name" value="ABC_transporter-like_ATP-bd"/>
</dbReference>
<keyword evidence="8 9" id="KW-0472">Membrane</keyword>
<keyword evidence="2" id="KW-0813">Transport</keyword>
<keyword evidence="7 9" id="KW-1133">Transmembrane helix</keyword>
<organism evidence="12 13">
    <name type="scientific">Eubacterium uniforme</name>
    <dbReference type="NCBI Taxonomy" id="39495"/>
    <lineage>
        <taxon>Bacteria</taxon>
        <taxon>Bacillati</taxon>
        <taxon>Bacillota</taxon>
        <taxon>Clostridia</taxon>
        <taxon>Eubacteriales</taxon>
        <taxon>Eubacteriaceae</taxon>
        <taxon>Eubacterium</taxon>
    </lineage>
</organism>
<dbReference type="Pfam" id="PF00005">
    <property type="entry name" value="ABC_tran"/>
    <property type="match status" value="1"/>
</dbReference>
<dbReference type="CDD" id="cd18548">
    <property type="entry name" value="ABC_6TM_Tm287_like"/>
    <property type="match status" value="1"/>
</dbReference>
<dbReference type="Gene3D" id="3.40.50.300">
    <property type="entry name" value="P-loop containing nucleotide triphosphate hydrolases"/>
    <property type="match status" value="1"/>
</dbReference>
<reference evidence="12 13" key="1">
    <citation type="submission" date="2017-02" db="EMBL/GenBank/DDBJ databases">
        <authorList>
            <person name="Peterson S.W."/>
        </authorList>
    </citation>
    <scope>NUCLEOTIDE SEQUENCE [LARGE SCALE GENOMIC DNA]</scope>
    <source>
        <strain evidence="12 13">ATCC 35992</strain>
    </source>
</reference>
<feature type="transmembrane region" description="Helical" evidence="9">
    <location>
        <begin position="157"/>
        <end position="181"/>
    </location>
</feature>
<keyword evidence="6" id="KW-0067">ATP-binding</keyword>
<keyword evidence="13" id="KW-1185">Reference proteome</keyword>
<proteinExistence type="predicted"/>
<dbReference type="PANTHER" id="PTHR43394:SF1">
    <property type="entry name" value="ATP-BINDING CASSETTE SUB-FAMILY B MEMBER 10, MITOCHONDRIAL"/>
    <property type="match status" value="1"/>
</dbReference>
<keyword evidence="5" id="KW-0547">Nucleotide-binding</keyword>
<dbReference type="Gene3D" id="1.20.1560.10">
    <property type="entry name" value="ABC transporter type 1, transmembrane domain"/>
    <property type="match status" value="1"/>
</dbReference>
<feature type="domain" description="ABC transmembrane type-1" evidence="11">
    <location>
        <begin position="16"/>
        <end position="298"/>
    </location>
</feature>
<dbReference type="Pfam" id="PF00664">
    <property type="entry name" value="ABC_membrane"/>
    <property type="match status" value="1"/>
</dbReference>
<evidence type="ECO:0000256" key="6">
    <source>
        <dbReference type="ARBA" id="ARBA00022840"/>
    </source>
</evidence>
<dbReference type="InterPro" id="IPR017871">
    <property type="entry name" value="ABC_transporter-like_CS"/>
</dbReference>
<keyword evidence="3" id="KW-1003">Cell membrane</keyword>
<evidence type="ECO:0000256" key="7">
    <source>
        <dbReference type="ARBA" id="ARBA00022989"/>
    </source>
</evidence>
<evidence type="ECO:0000313" key="12">
    <source>
        <dbReference type="EMBL" id="SKA70655.1"/>
    </source>
</evidence>
<dbReference type="STRING" id="39495.SAMN02745111_02066"/>
<evidence type="ECO:0000256" key="5">
    <source>
        <dbReference type="ARBA" id="ARBA00022741"/>
    </source>
</evidence>
<feature type="transmembrane region" description="Helical" evidence="9">
    <location>
        <begin position="133"/>
        <end position="151"/>
    </location>
</feature>